<feature type="transmembrane region" description="Helical" evidence="5">
    <location>
        <begin position="230"/>
        <end position="251"/>
    </location>
</feature>
<keyword evidence="3 5" id="KW-1133">Transmembrane helix</keyword>
<dbReference type="InterPro" id="IPR013525">
    <property type="entry name" value="ABC2_TM"/>
</dbReference>
<dbReference type="KEGG" id="spii:G7077_07520"/>
<gene>
    <name evidence="7" type="ORF">G7077_07520</name>
</gene>
<evidence type="ECO:0000313" key="7">
    <source>
        <dbReference type="EMBL" id="QIK78767.1"/>
    </source>
</evidence>
<feature type="transmembrane region" description="Helical" evidence="5">
    <location>
        <begin position="263"/>
        <end position="289"/>
    </location>
</feature>
<evidence type="ECO:0000256" key="3">
    <source>
        <dbReference type="ARBA" id="ARBA00022989"/>
    </source>
</evidence>
<accession>A0A6G7YPW0</accession>
<protein>
    <submittedName>
        <fullName evidence="7">ABC transporter permease</fullName>
    </submittedName>
</protein>
<organism evidence="7 8">
    <name type="scientific">Sphingomonas piscis</name>
    <dbReference type="NCBI Taxonomy" id="2714943"/>
    <lineage>
        <taxon>Bacteria</taxon>
        <taxon>Pseudomonadati</taxon>
        <taxon>Pseudomonadota</taxon>
        <taxon>Alphaproteobacteria</taxon>
        <taxon>Sphingomonadales</taxon>
        <taxon>Sphingomonadaceae</taxon>
        <taxon>Sphingomonas</taxon>
    </lineage>
</organism>
<feature type="transmembrane region" description="Helical" evidence="5">
    <location>
        <begin position="359"/>
        <end position="380"/>
    </location>
</feature>
<feature type="transmembrane region" description="Helical" evidence="5">
    <location>
        <begin position="24"/>
        <end position="45"/>
    </location>
</feature>
<dbReference type="Proteomes" id="UP000503222">
    <property type="component" value="Chromosome"/>
</dbReference>
<sequence>MIRTVRAALVIFRRDFAATVLSKAFIFFLIGPLLPLLISGVFAGIGASTAEREGRPTVGVIATPSDFAPINEAHRRLEQALGENDLPKLIRFDPQGEPAQQSAKLLTSGNPPILAVLSTTNERPTLTGAVSADGSISRKLQLVLQAARRVPVDPLPAIQVVETGDSSGKLASARSATAHAGQFILFFLTILLAGMLLSQVIEEKSNKIIEVIAAAIPIDAMFLGKLFAMLAASVIGIMVWTGLGVAIVSVGTQRGLEALPDPAVGWALFGLLGVLYFAMNYLLLGALFLSIGAQASTPREVQTISMPVTILQVLIFGLATATIGNYGSALGIGAAIFPFSSPLVMLARAAELPELWPHLLALAWQTVWVALILRWGAGFFRSRVLKSGPKPGRRRRAAVS</sequence>
<evidence type="ECO:0000259" key="6">
    <source>
        <dbReference type="Pfam" id="PF12698"/>
    </source>
</evidence>
<reference evidence="7 8" key="1">
    <citation type="submission" date="2020-03" db="EMBL/GenBank/DDBJ databases">
        <title>Sphingomonas sp. nov., isolated from fish.</title>
        <authorList>
            <person name="Hyun D.-W."/>
            <person name="Bae J.-W."/>
        </authorList>
    </citation>
    <scope>NUCLEOTIDE SEQUENCE [LARGE SCALE GENOMIC DNA]</scope>
    <source>
        <strain evidence="7 8">HDW15B</strain>
    </source>
</reference>
<feature type="transmembrane region" description="Helical" evidence="5">
    <location>
        <begin position="183"/>
        <end position="201"/>
    </location>
</feature>
<feature type="transmembrane region" description="Helical" evidence="5">
    <location>
        <begin position="310"/>
        <end position="339"/>
    </location>
</feature>
<feature type="domain" description="ABC-2 type transporter transmembrane" evidence="6">
    <location>
        <begin position="28"/>
        <end position="368"/>
    </location>
</feature>
<evidence type="ECO:0000256" key="1">
    <source>
        <dbReference type="ARBA" id="ARBA00004141"/>
    </source>
</evidence>
<dbReference type="GO" id="GO:0016020">
    <property type="term" value="C:membrane"/>
    <property type="evidence" value="ECO:0007669"/>
    <property type="project" value="UniProtKB-SubCell"/>
</dbReference>
<dbReference type="EMBL" id="CP049869">
    <property type="protein sequence ID" value="QIK78767.1"/>
    <property type="molecule type" value="Genomic_DNA"/>
</dbReference>
<evidence type="ECO:0000256" key="5">
    <source>
        <dbReference type="SAM" id="Phobius"/>
    </source>
</evidence>
<evidence type="ECO:0000313" key="8">
    <source>
        <dbReference type="Proteomes" id="UP000503222"/>
    </source>
</evidence>
<dbReference type="RefSeq" id="WP_166411159.1">
    <property type="nucleotide sequence ID" value="NZ_CP049869.1"/>
</dbReference>
<comment type="subcellular location">
    <subcellularLocation>
        <location evidence="1">Membrane</location>
        <topology evidence="1">Multi-pass membrane protein</topology>
    </subcellularLocation>
</comment>
<dbReference type="AlphaFoldDB" id="A0A6G7YPW0"/>
<name>A0A6G7YPW0_9SPHN</name>
<evidence type="ECO:0000256" key="4">
    <source>
        <dbReference type="ARBA" id="ARBA00023136"/>
    </source>
</evidence>
<keyword evidence="2 5" id="KW-0812">Transmembrane</keyword>
<dbReference type="GO" id="GO:0140359">
    <property type="term" value="F:ABC-type transporter activity"/>
    <property type="evidence" value="ECO:0007669"/>
    <property type="project" value="InterPro"/>
</dbReference>
<evidence type="ECO:0000256" key="2">
    <source>
        <dbReference type="ARBA" id="ARBA00022692"/>
    </source>
</evidence>
<proteinExistence type="predicted"/>
<keyword evidence="8" id="KW-1185">Reference proteome</keyword>
<keyword evidence="4 5" id="KW-0472">Membrane</keyword>
<dbReference type="Pfam" id="PF12698">
    <property type="entry name" value="ABC2_membrane_3"/>
    <property type="match status" value="1"/>
</dbReference>